<keyword evidence="1" id="KW-0812">Transmembrane</keyword>
<keyword evidence="1" id="KW-0472">Membrane</keyword>
<dbReference type="Gene3D" id="2.160.20.10">
    <property type="entry name" value="Single-stranded right-handed beta-helix, Pectin lyase-like"/>
    <property type="match status" value="4"/>
</dbReference>
<dbReference type="InterPro" id="IPR006626">
    <property type="entry name" value="PbH1"/>
</dbReference>
<dbReference type="PROSITE" id="PS51257">
    <property type="entry name" value="PROKAR_LIPOPROTEIN"/>
    <property type="match status" value="1"/>
</dbReference>
<sequence length="1530" mass="164768">MIWRFSLFTVLGILLLAGFVSAACVVPTDDLTISGSTELCSGTYYLNDTGSNFLISITGDNIQLTCNNTVIILDFNNPGNTEEAIAVADNSNNINVTGCTIVGFDVGIMYSGGVVNQGQITNNTLINFTSTDTWGVIAIHGTGGTDTYLNISNNTIYNIDYKEAIDVQDCNYCTITDNHIYNVSFDSIYLAPTVSFANLSHNYFENITSLEDGGLDIGSNNTIIGYNTFVNTTPRAMRVYSGENASVFYNNISLVTTGIVLQSSNSRVYNNIISYATNHGIQSSASNVSVFDNNLSQITQYGILVNSGQNNYLFRNHIFDSDYAVLGANTANLTVYDNNLSGSTGVVLFSSTDSLVYNNYLVGSSVAAWDNGANNWNTSYNCGSFLASNSPMNYSGVAYDFYYDGAPHLGGVFFLSNPSYLTIHADDSPVPMADGITNFSLFLGAMNQSNNYFNMTMYFSSDLGLTDCSSALTYLSTLGWTPGSYCIYFNQNTFTANGPGNDYTFNSSIFNSTFMVMAGNTTPPYLHLSPTQNIIGGSCIGGNYYSDYVGSDSDGDGIGDTTYSISSGSAMDYLPLTNNGTTCTDADGDSFNVTGIGPDSLCGAVRDCNDTNSSILPPYDDMHITTNTVLCSGTYYLNDSNSTGVIIFDASNVALDCNTSTLIGNNSGFGISSRNYDHITIHGCNLVNYSYALRVAFGSNNHVYGNNFSGVLEAIIGNNASSSLFENNRVIDSGVGLDLFNASNITARNNTILNSTGYNLGITFMELANSSLYGNTINNTPVGIVGILYPGYGPSNNVSIHNNSISSSTYSVVLQSPTANSIVYNNVLDGPVLDNGTDNRWNISYNCTSGPNIIGGSCIGGNYYSDYTGNDSDSDGIGNCPPSYPISGTADSYDFLPLTNQTGICSGLPTCTDDDGDGFNVTAVGCCTVDVDCDCNDLDTNIRPPAGNIQLTASTTFCSGTYYVNTSDTVTESIWANANDINLTCNYTTIIGNGSGYGIMTNRNNVTIQGCNISNYLGNIVVYGNDNHVTNNTLGLTTAYGAVTLQVGHGNFVYNNVFVNSHLWLLGSSYNNIYDNNFTNASILFSDGDWSNVTGNNISQPSGIAIYLADQSGGDSENNLIFNNYIVGTAADDGLNNNWNTTQQTGPNIIGGHDIGGNYYSDYSGYDNDHDGIGELPPNYSIAGSAGNYDYLPLTNQNYSPPRPPHNEDSQLVLSVTSSCEGNTVTVKSEGNQISEAVIRYENGVVLGYTDSSGQLSFDECGKTITIEAVKSGYLSGTKQVQLISCESCTVCPTNEECEENQHVSNCQCVPVQCECGYVVNHKCQAYDCCSNSDCPTNNLCENHECKPVEQKCTETSCCPIDEYFNGTTCTKVLGECGYIFDHKWINYECCKDEDCLDGLCVGHNCTLYTIFTEREDLVGNNHAAQVYPKAQYELVLTDPIGKTKTLSTDDAGHMDFILEYEGNYTLTLYKDQKVAATVNIAGLRHIQTPEKQPSILIEAGSYVWLALLVLLFVLAAYVLYTRVVLRKKK</sequence>
<dbReference type="EMBL" id="CABMJJ010000009">
    <property type="protein sequence ID" value="VVC04215.1"/>
    <property type="molecule type" value="Genomic_DNA"/>
</dbReference>
<organism evidence="3 4">
    <name type="scientific">Candidatus Bilamarchaeum dharawalense</name>
    <dbReference type="NCBI Taxonomy" id="2885759"/>
    <lineage>
        <taxon>Archaea</taxon>
        <taxon>Candidatus Micrarchaeota</taxon>
        <taxon>Candidatus Micrarchaeia</taxon>
        <taxon>Candidatus Anstonellales</taxon>
        <taxon>Candidatus Bilamarchaeaceae</taxon>
        <taxon>Candidatus Bilamarchaeum</taxon>
    </lineage>
</organism>
<dbReference type="Pfam" id="PF05048">
    <property type="entry name" value="NosD"/>
    <property type="match status" value="3"/>
</dbReference>
<reference evidence="3 4" key="1">
    <citation type="submission" date="2019-08" db="EMBL/GenBank/DDBJ databases">
        <authorList>
            <person name="Vazquez-Campos X."/>
        </authorList>
    </citation>
    <scope>NUCLEOTIDE SEQUENCE [LARGE SCALE GENOMIC DNA]</scope>
    <source>
        <strain evidence="3">LFW-283_2</strain>
    </source>
</reference>
<evidence type="ECO:0000313" key="4">
    <source>
        <dbReference type="Proteomes" id="UP000789941"/>
    </source>
</evidence>
<feature type="domain" description="Periplasmic copper-binding protein NosD beta helix" evidence="2">
    <location>
        <begin position="220"/>
        <end position="380"/>
    </location>
</feature>
<dbReference type="Proteomes" id="UP000789941">
    <property type="component" value="Unassembled WGS sequence"/>
</dbReference>
<name>A0A5E4LQ60_9ARCH</name>
<keyword evidence="1" id="KW-1133">Transmembrane helix</keyword>
<feature type="domain" description="Periplasmic copper-binding protein NosD beta helix" evidence="2">
    <location>
        <begin position="990"/>
        <end position="1165"/>
    </location>
</feature>
<protein>
    <submittedName>
        <fullName evidence="3">Periplasmic copper-binding protein (NosD)</fullName>
    </submittedName>
</protein>
<gene>
    <name evidence="3" type="ORF">LFW2832_00809</name>
</gene>
<dbReference type="InterPro" id="IPR012334">
    <property type="entry name" value="Pectin_lyas_fold"/>
</dbReference>
<feature type="transmembrane region" description="Helical" evidence="1">
    <location>
        <begin position="1503"/>
        <end position="1521"/>
    </location>
</feature>
<dbReference type="SUPFAM" id="SSF51126">
    <property type="entry name" value="Pectin lyase-like"/>
    <property type="match status" value="4"/>
</dbReference>
<evidence type="ECO:0000256" key="1">
    <source>
        <dbReference type="SAM" id="Phobius"/>
    </source>
</evidence>
<comment type="caution">
    <text evidence="3">The sequence shown here is derived from an EMBL/GenBank/DDBJ whole genome shotgun (WGS) entry which is preliminary data.</text>
</comment>
<accession>A0A5E4LQ60</accession>
<dbReference type="SMART" id="SM00710">
    <property type="entry name" value="PbH1"/>
    <property type="match status" value="15"/>
</dbReference>
<proteinExistence type="predicted"/>
<evidence type="ECO:0000259" key="2">
    <source>
        <dbReference type="Pfam" id="PF05048"/>
    </source>
</evidence>
<dbReference type="InterPro" id="IPR007742">
    <property type="entry name" value="NosD_dom"/>
</dbReference>
<feature type="domain" description="Periplasmic copper-binding protein NosD beta helix" evidence="2">
    <location>
        <begin position="666"/>
        <end position="869"/>
    </location>
</feature>
<evidence type="ECO:0000313" key="3">
    <source>
        <dbReference type="EMBL" id="VVC04215.1"/>
    </source>
</evidence>
<dbReference type="InterPro" id="IPR011050">
    <property type="entry name" value="Pectin_lyase_fold/virulence"/>
</dbReference>